<dbReference type="CTD" id="20321511"/>
<evidence type="ECO:0000256" key="3">
    <source>
        <dbReference type="SAM" id="MobiDB-lite"/>
    </source>
</evidence>
<dbReference type="GO" id="GO:0005737">
    <property type="term" value="C:cytoplasm"/>
    <property type="evidence" value="ECO:0007669"/>
    <property type="project" value="UniProtKB-SubCell"/>
</dbReference>
<dbReference type="STRING" id="6198.A0A074ZD38"/>
<feature type="region of interest" description="Disordered" evidence="3">
    <location>
        <begin position="1337"/>
        <end position="1386"/>
    </location>
</feature>
<dbReference type="OrthoDB" id="10034757at2759"/>
<dbReference type="Pfam" id="PF16017">
    <property type="entry name" value="BTB_3"/>
    <property type="match status" value="2"/>
</dbReference>
<evidence type="ECO:0000313" key="5">
    <source>
        <dbReference type="EMBL" id="KER25171.1"/>
    </source>
</evidence>
<feature type="region of interest" description="Disordered" evidence="3">
    <location>
        <begin position="525"/>
        <end position="544"/>
    </location>
</feature>
<keyword evidence="6" id="KW-1185">Reference proteome</keyword>
<feature type="compositionally biased region" description="Polar residues" evidence="3">
    <location>
        <begin position="466"/>
        <end position="489"/>
    </location>
</feature>
<feature type="compositionally biased region" description="Polar residues" evidence="3">
    <location>
        <begin position="1338"/>
        <end position="1349"/>
    </location>
</feature>
<evidence type="ECO:0000256" key="1">
    <source>
        <dbReference type="ARBA" id="ARBA00004496"/>
    </source>
</evidence>
<proteinExistence type="predicted"/>
<reference evidence="5 6" key="1">
    <citation type="submission" date="2013-11" db="EMBL/GenBank/DDBJ databases">
        <title>Opisthorchis viverrini - life in the bile duct.</title>
        <authorList>
            <person name="Young N.D."/>
            <person name="Nagarajan N."/>
            <person name="Lin S.J."/>
            <person name="Korhonen P.K."/>
            <person name="Jex A.R."/>
            <person name="Hall R.S."/>
            <person name="Safavi-Hemami H."/>
            <person name="Kaewkong W."/>
            <person name="Bertrand D."/>
            <person name="Gao S."/>
            <person name="Seet Q."/>
            <person name="Wongkham S."/>
            <person name="Teh B.T."/>
            <person name="Wongkham C."/>
            <person name="Intapan P.M."/>
            <person name="Maleewong W."/>
            <person name="Yang X."/>
            <person name="Hu M."/>
            <person name="Wang Z."/>
            <person name="Hofmann A."/>
            <person name="Sternberg P.W."/>
            <person name="Tan P."/>
            <person name="Wang J."/>
            <person name="Gasser R.B."/>
        </authorList>
    </citation>
    <scope>NUCLEOTIDE SEQUENCE [LARGE SCALE GENOMIC DNA]</scope>
</reference>
<dbReference type="PANTHER" id="PTHR21637">
    <property type="entry name" value="BTB/POZ DOMAIN-CONTAINING PROTEIN 10-RELATED"/>
    <property type="match status" value="1"/>
</dbReference>
<feature type="compositionally biased region" description="Low complexity" evidence="3">
    <location>
        <begin position="328"/>
        <end position="347"/>
    </location>
</feature>
<dbReference type="Proteomes" id="UP000054324">
    <property type="component" value="Unassembled WGS sequence"/>
</dbReference>
<feature type="compositionally biased region" description="Basic and acidic residues" evidence="3">
    <location>
        <begin position="1030"/>
        <end position="1042"/>
    </location>
</feature>
<feature type="region of interest" description="Disordered" evidence="3">
    <location>
        <begin position="328"/>
        <end position="378"/>
    </location>
</feature>
<organism evidence="5 6">
    <name type="scientific">Opisthorchis viverrini</name>
    <name type="common">Southeast Asian liver fluke</name>
    <dbReference type="NCBI Taxonomy" id="6198"/>
    <lineage>
        <taxon>Eukaryota</taxon>
        <taxon>Metazoa</taxon>
        <taxon>Spiralia</taxon>
        <taxon>Lophotrochozoa</taxon>
        <taxon>Platyhelminthes</taxon>
        <taxon>Trematoda</taxon>
        <taxon>Digenea</taxon>
        <taxon>Opisthorchiida</taxon>
        <taxon>Opisthorchiata</taxon>
        <taxon>Opisthorchiidae</taxon>
        <taxon>Opisthorchis</taxon>
    </lineage>
</organism>
<dbReference type="Gene3D" id="3.30.710.10">
    <property type="entry name" value="Potassium Channel Kv1.1, Chain A"/>
    <property type="match status" value="1"/>
</dbReference>
<feature type="region of interest" description="Disordered" evidence="3">
    <location>
        <begin position="879"/>
        <end position="928"/>
    </location>
</feature>
<dbReference type="EMBL" id="KL596785">
    <property type="protein sequence ID" value="KER25171.1"/>
    <property type="molecule type" value="Genomic_DNA"/>
</dbReference>
<evidence type="ECO:0000313" key="6">
    <source>
        <dbReference type="Proteomes" id="UP000054324"/>
    </source>
</evidence>
<dbReference type="InterPro" id="IPR039885">
    <property type="entry name" value="BTBD10/KCTD20_BTB/POZ"/>
</dbReference>
<accession>A0A074ZD38</accession>
<dbReference type="GO" id="GO:0042327">
    <property type="term" value="P:positive regulation of phosphorylation"/>
    <property type="evidence" value="ECO:0007669"/>
    <property type="project" value="TreeGrafter"/>
</dbReference>
<name>A0A074ZD38_OPIVI</name>
<dbReference type="InterPro" id="IPR039886">
    <property type="entry name" value="BTBD10/KCTD20"/>
</dbReference>
<dbReference type="PANTHER" id="PTHR21637:SF0">
    <property type="entry name" value="AT10158P"/>
    <property type="match status" value="1"/>
</dbReference>
<feature type="compositionally biased region" description="Polar residues" evidence="3">
    <location>
        <begin position="1375"/>
        <end position="1386"/>
    </location>
</feature>
<feature type="region of interest" description="Disordered" evidence="3">
    <location>
        <begin position="221"/>
        <end position="240"/>
    </location>
</feature>
<evidence type="ECO:0000259" key="4">
    <source>
        <dbReference type="Pfam" id="PF16017"/>
    </source>
</evidence>
<comment type="subcellular location">
    <subcellularLocation>
        <location evidence="1">Cytoplasm</location>
    </subcellularLocation>
</comment>
<sequence length="1386" mass="152915">MDSCTQGEFGVAQKTRRFEQTDGDELVQQFWFMPQKQSVVSTKLQQSFPFSGRLERWDEHFKEQFNWFSSTQLLEESSGPEWNIDTNPSSTTESQHEISILKRDKPPGPDGLHSALFKEGTLVLATLQLYLTANVDSPPSRCCMDSTVETVDCDSQSVHVKSCLVRRPSSSTGPKYASLLTTHTTLSFDSPASLYQNRDHSGCLSDPFPFTNVKSCCSTANRGFSSPPKGTPLASLEPRRRHSHMELLSFKRSSQSRSPPPPVDVVNAISDNSVRNMIASEEDEELSDQLHHVNCSPDGHQLNGDLQSPIDAPPLAQAVVAALKHQHSAFRSTTTTTTSTASSSRFSPSYLSDDNEDDGEANDGEYEDADDGEVESDVEELLDPDLVTRSMELADRVALVTDETKSIELDAESGYGASCSSSSTRLCRSSLRRDKRRCKRRIQRKANAGTNTVNVLRSVTVDDPQQHSSVQHPSPNITPNIGTVEPTSDSVCASESRRNAGRNIVTRHKRNRVRILDDSSPKLRSAKPFQRTARRSHDSLNGFHSCTEDTRSEMAGEDPIHLLDPRDSGIVLDSSCLRSAMSSHSNLYRTSHRYSLDENIVSPFSVTNFSRIPVDRSHANADESQFLGIPDSSSPNPDLPGVGLAPGAAMPPPADAVPTASILVSANSQTPNVTNPATYQMPLIFSHRYPPVTVYNDASWHGHYHPAIPNIPFVENPDIEQSQCRRGNLPARPQASGCSVGSTVASPSHPALISNSSPNERIYALSPAHTDPGVPVTTGFSGFNPPEHIRVPRNPEFLNDAAPSGCSQSRPTGHRHDHPISVGNNCHANGGFHHSPITCPGHYCRHHHHLAPCAGFHYHQPCPVHNGDAAVHRALADNGSVPDASHTEPVVNGKKHENLSRPIFGSRSRSQAGSPPPTRPNKLPSTVHMFGTCLSDSPQHGRSQSAMEQRRYSAPAEPFYEVNLASPPNSLSSGAQDVPRRVSLVVDNVRFLIDVDRLRAHPDTMLGRMFGSSFSESSRLYRVHSPDFTGQEHEDSDSKDNSPQRQYTTERSQLLRHPPDILLAQNSNISAQLFRAILDYYLLGYMLCPPGVSVQELKETCDYFMIPFNHRTVRCSNLRAFLHELSNDGAHTIFERFLEAHILSLLVKCAQLGERECHVVIVTDEETIDWDPDYPPQMPENELHSHIIYSTQMFRFLKYIENREVAKQVLLERGLKKIRIGIEGYPTCKDRVKFRPGVRPEAIYNYVQCPFLRMSWEEEENKSRHVDFQCVKSKSVSDLTSGLEQAVVDPLPPHLARSPLNQLRVTSPPNDPSTGLSNFGTQVDLLESDGVLAVDIAQENSPSLPTAESASPALPDGEQSPAPAHSAPDSSLSSNERFQQDDSSIA</sequence>
<evidence type="ECO:0000256" key="2">
    <source>
        <dbReference type="ARBA" id="ARBA00022490"/>
    </source>
</evidence>
<protein>
    <recommendedName>
        <fullName evidence="4">BTBD10/KCTD20 BTB/POZ domain-containing protein</fullName>
    </recommendedName>
</protein>
<feature type="region of interest" description="Disordered" evidence="3">
    <location>
        <begin position="1301"/>
        <end position="1320"/>
    </location>
</feature>
<dbReference type="RefSeq" id="XP_009171088.1">
    <property type="nucleotide sequence ID" value="XM_009172824.1"/>
</dbReference>
<dbReference type="KEGG" id="ovi:T265_07332"/>
<feature type="compositionally biased region" description="Low complexity" evidence="3">
    <location>
        <begin position="1360"/>
        <end position="1374"/>
    </location>
</feature>
<feature type="domain" description="BTBD10/KCTD20 BTB/POZ" evidence="4">
    <location>
        <begin position="981"/>
        <end position="1017"/>
    </location>
</feature>
<feature type="region of interest" description="Disordered" evidence="3">
    <location>
        <begin position="1027"/>
        <end position="1051"/>
    </location>
</feature>
<feature type="domain" description="BTBD10/KCTD20 BTB/POZ" evidence="4">
    <location>
        <begin position="1067"/>
        <end position="1122"/>
    </location>
</feature>
<feature type="region of interest" description="Disordered" evidence="3">
    <location>
        <begin position="463"/>
        <end position="489"/>
    </location>
</feature>
<feature type="compositionally biased region" description="Acidic residues" evidence="3">
    <location>
        <begin position="353"/>
        <end position="378"/>
    </location>
</feature>
<dbReference type="SUPFAM" id="SSF54695">
    <property type="entry name" value="POZ domain"/>
    <property type="match status" value="1"/>
</dbReference>
<gene>
    <name evidence="5" type="ORF">T265_07332</name>
</gene>
<feature type="region of interest" description="Disordered" evidence="3">
    <location>
        <begin position="724"/>
        <end position="744"/>
    </location>
</feature>
<dbReference type="InterPro" id="IPR011333">
    <property type="entry name" value="SKP1/BTB/POZ_sf"/>
</dbReference>
<dbReference type="GeneID" id="20321511"/>
<keyword evidence="2" id="KW-0963">Cytoplasm</keyword>